<dbReference type="Proteomes" id="UP000317421">
    <property type="component" value="Unassembled WGS sequence"/>
</dbReference>
<reference evidence="2 3" key="1">
    <citation type="submission" date="2019-02" db="EMBL/GenBank/DDBJ databases">
        <title>Deep-cultivation of Planctomycetes and their phenomic and genomic characterization uncovers novel biology.</title>
        <authorList>
            <person name="Wiegand S."/>
            <person name="Jogler M."/>
            <person name="Boedeker C."/>
            <person name="Pinto D."/>
            <person name="Vollmers J."/>
            <person name="Rivas-Marin E."/>
            <person name="Kohn T."/>
            <person name="Peeters S.H."/>
            <person name="Heuer A."/>
            <person name="Rast P."/>
            <person name="Oberbeckmann S."/>
            <person name="Bunk B."/>
            <person name="Jeske O."/>
            <person name="Meyerdierks A."/>
            <person name="Storesund J.E."/>
            <person name="Kallscheuer N."/>
            <person name="Luecker S."/>
            <person name="Lage O.M."/>
            <person name="Pohl T."/>
            <person name="Merkel B.J."/>
            <person name="Hornburger P."/>
            <person name="Mueller R.-W."/>
            <person name="Bruemmer F."/>
            <person name="Labrenz M."/>
            <person name="Spormann A.M."/>
            <person name="Op Den Camp H."/>
            <person name="Overmann J."/>
            <person name="Amann R."/>
            <person name="Jetten M.S.M."/>
            <person name="Mascher T."/>
            <person name="Medema M.H."/>
            <person name="Devos D.P."/>
            <person name="Kaster A.-K."/>
            <person name="Ovreas L."/>
            <person name="Rohde M."/>
            <person name="Galperin M.Y."/>
            <person name="Jogler C."/>
        </authorList>
    </citation>
    <scope>NUCLEOTIDE SEQUENCE [LARGE SCALE GENOMIC DNA]</scope>
    <source>
        <strain evidence="2 3">Pla108</strain>
    </source>
</reference>
<organism evidence="2 3">
    <name type="scientific">Botrimarina colliarenosi</name>
    <dbReference type="NCBI Taxonomy" id="2528001"/>
    <lineage>
        <taxon>Bacteria</taxon>
        <taxon>Pseudomonadati</taxon>
        <taxon>Planctomycetota</taxon>
        <taxon>Planctomycetia</taxon>
        <taxon>Pirellulales</taxon>
        <taxon>Lacipirellulaceae</taxon>
        <taxon>Botrimarina</taxon>
    </lineage>
</organism>
<feature type="transmembrane region" description="Helical" evidence="1">
    <location>
        <begin position="46"/>
        <end position="68"/>
    </location>
</feature>
<name>A0A5C6AKL5_9BACT</name>
<evidence type="ECO:0000313" key="2">
    <source>
        <dbReference type="EMBL" id="TWT99950.1"/>
    </source>
</evidence>
<dbReference type="Gene3D" id="3.30.700.10">
    <property type="entry name" value="Glycoprotein, Type 4 Pilin"/>
    <property type="match status" value="1"/>
</dbReference>
<dbReference type="AlphaFoldDB" id="A0A5C6AKL5"/>
<protein>
    <recommendedName>
        <fullName evidence="4">Type II secretion system protein G</fullName>
    </recommendedName>
</protein>
<evidence type="ECO:0000313" key="3">
    <source>
        <dbReference type="Proteomes" id="UP000317421"/>
    </source>
</evidence>
<gene>
    <name evidence="2" type="ORF">Pla108_08940</name>
</gene>
<keyword evidence="1" id="KW-0812">Transmembrane</keyword>
<evidence type="ECO:0000256" key="1">
    <source>
        <dbReference type="SAM" id="Phobius"/>
    </source>
</evidence>
<sequence length="397" mass="43581">MSEVGSRKWEVGRAQPASHEPLRRHLFQHPASHIPHRRQAFTLVELLVSITIISILAALLLGAAAVAAETARDARTKALVARLHTLLMERYDGYRNRRVELNASWAANANPVVTGIDFTALDPSYREAAARLVGLRELMKLEMPDRWSDIVGSAVPVSPGEIATSPAGAFLQRTPTLYSVYARAYNAIVPNRTAPATAYINTQTNLPNTRDDIVENESAECLYLIIMNATGDGETRGLFKDSDIDDTDGDGAPEFVDGWGNPIAFLRWAPGFDTDVQLSVASLRRTEQKIGANAVGEAILADHDPFDIFQLDRTNARGWRLQPLIISAGSDEEYGIRFDGDGVTEYIPRLDPYDDVGSGNYLGEATDDPTDLAIDLDSELYADNIHNHNVGALSRKR</sequence>
<proteinExistence type="predicted"/>
<dbReference type="NCBIfam" id="TIGR02532">
    <property type="entry name" value="IV_pilin_GFxxxE"/>
    <property type="match status" value="1"/>
</dbReference>
<accession>A0A5C6AKL5</accession>
<dbReference type="InterPro" id="IPR045584">
    <property type="entry name" value="Pilin-like"/>
</dbReference>
<dbReference type="Pfam" id="PF07963">
    <property type="entry name" value="N_methyl"/>
    <property type="match status" value="1"/>
</dbReference>
<keyword evidence="1" id="KW-1133">Transmembrane helix</keyword>
<keyword evidence="3" id="KW-1185">Reference proteome</keyword>
<keyword evidence="1" id="KW-0472">Membrane</keyword>
<comment type="caution">
    <text evidence="2">The sequence shown here is derived from an EMBL/GenBank/DDBJ whole genome shotgun (WGS) entry which is preliminary data.</text>
</comment>
<dbReference type="InterPro" id="IPR012902">
    <property type="entry name" value="N_methyl_site"/>
</dbReference>
<dbReference type="SUPFAM" id="SSF54523">
    <property type="entry name" value="Pili subunits"/>
    <property type="match status" value="1"/>
</dbReference>
<dbReference type="EMBL" id="SJPR01000001">
    <property type="protein sequence ID" value="TWT99950.1"/>
    <property type="molecule type" value="Genomic_DNA"/>
</dbReference>
<evidence type="ECO:0008006" key="4">
    <source>
        <dbReference type="Google" id="ProtNLM"/>
    </source>
</evidence>